<accession>A0A816PPY4</accession>
<dbReference type="Proteomes" id="UP000663824">
    <property type="component" value="Unassembled WGS sequence"/>
</dbReference>
<gene>
    <name evidence="3" type="ORF">BYL167_LOCUS12839</name>
    <name evidence="1" type="ORF">CJN711_LOCUS13659</name>
    <name evidence="2" type="ORF">MBJ925_LOCUS13122</name>
</gene>
<dbReference type="SUPFAM" id="SSF52047">
    <property type="entry name" value="RNI-like"/>
    <property type="match status" value="1"/>
</dbReference>
<dbReference type="InterPro" id="IPR052394">
    <property type="entry name" value="LRR-containing"/>
</dbReference>
<dbReference type="EMBL" id="CAJNOV010006037">
    <property type="protein sequence ID" value="CAF1234236.1"/>
    <property type="molecule type" value="Genomic_DNA"/>
</dbReference>
<organism evidence="2 4">
    <name type="scientific">Rotaria magnacalcarata</name>
    <dbReference type="NCBI Taxonomy" id="392030"/>
    <lineage>
        <taxon>Eukaryota</taxon>
        <taxon>Metazoa</taxon>
        <taxon>Spiralia</taxon>
        <taxon>Gnathifera</taxon>
        <taxon>Rotifera</taxon>
        <taxon>Eurotatoria</taxon>
        <taxon>Bdelloidea</taxon>
        <taxon>Philodinida</taxon>
        <taxon>Philodinidae</taxon>
        <taxon>Rotaria</taxon>
    </lineage>
</organism>
<dbReference type="PANTHER" id="PTHR24114:SF2">
    <property type="entry name" value="F-BOX DOMAIN-CONTAINING PROTEIN-RELATED"/>
    <property type="match status" value="1"/>
</dbReference>
<evidence type="ECO:0000313" key="3">
    <source>
        <dbReference type="EMBL" id="CAF3985333.1"/>
    </source>
</evidence>
<dbReference type="InterPro" id="IPR001611">
    <property type="entry name" value="Leu-rich_rpt"/>
</dbReference>
<dbReference type="PANTHER" id="PTHR24114">
    <property type="entry name" value="LEUCINE RICH REPEAT FAMILY PROTEIN"/>
    <property type="match status" value="1"/>
</dbReference>
<sequence length="426" mass="47555">MAFDFMSMKNYFRKKPPIIPKFIINRDDVVELTLAVDVSSTVARLRTLLVQRLPDLSENEQFIHSNGAPIHILDENETMISELLLKGSNVIFLKTKSTRKLMTASNSMELCENKIMDTSSYVEPTVLKNQQRTSTLPGVITPSIPFVDTITLKSESGEKTVLLSNLLSNATLEVDNKKLSPTDVKRIVSALKQNNKVKQLRVVFGCHDVIEILVEVLNVNRTLTDLDISFGMNDGDCVLIANTLINNRSLEKLTICRNEITSVGCKAIGEMLKSNITLKYLKICRNNLRDEGVKFICEALMINQTLCRLDIYQTKMSANGCAFVAQMLRMNRTLTLIDIGDNSINDDDITVIANALKSNSTLIELDAKWNKISEIGALALIDTLTVNRTLKTVKLQFNSMPQDVEVRINQKAPQLKTTGLGICSII</sequence>
<dbReference type="AlphaFoldDB" id="A0A816PPY4"/>
<name>A0A816PPY4_9BILA</name>
<dbReference type="Proteomes" id="UP000663855">
    <property type="component" value="Unassembled WGS sequence"/>
</dbReference>
<dbReference type="EMBL" id="CAJNRE010005940">
    <property type="protein sequence ID" value="CAF2051521.1"/>
    <property type="molecule type" value="Genomic_DNA"/>
</dbReference>
<comment type="caution">
    <text evidence="2">The sequence shown here is derived from an EMBL/GenBank/DDBJ whole genome shotgun (WGS) entry which is preliminary data.</text>
</comment>
<evidence type="ECO:0000313" key="2">
    <source>
        <dbReference type="EMBL" id="CAF2051521.1"/>
    </source>
</evidence>
<dbReference type="EMBL" id="CAJOBH010004319">
    <property type="protein sequence ID" value="CAF3985333.1"/>
    <property type="molecule type" value="Genomic_DNA"/>
</dbReference>
<protein>
    <submittedName>
        <fullName evidence="2">Uncharacterized protein</fullName>
    </submittedName>
</protein>
<evidence type="ECO:0000313" key="4">
    <source>
        <dbReference type="Proteomes" id="UP000663824"/>
    </source>
</evidence>
<dbReference type="InterPro" id="IPR032675">
    <property type="entry name" value="LRR_dom_sf"/>
</dbReference>
<reference evidence="2" key="1">
    <citation type="submission" date="2021-02" db="EMBL/GenBank/DDBJ databases">
        <authorList>
            <person name="Nowell W R."/>
        </authorList>
    </citation>
    <scope>NUCLEOTIDE SEQUENCE</scope>
</reference>
<dbReference type="Gene3D" id="3.80.10.10">
    <property type="entry name" value="Ribonuclease Inhibitor"/>
    <property type="match status" value="3"/>
</dbReference>
<evidence type="ECO:0000313" key="1">
    <source>
        <dbReference type="EMBL" id="CAF1234236.1"/>
    </source>
</evidence>
<dbReference type="Proteomes" id="UP000681967">
    <property type="component" value="Unassembled WGS sequence"/>
</dbReference>
<proteinExistence type="predicted"/>
<dbReference type="SMART" id="SM00368">
    <property type="entry name" value="LRR_RI"/>
    <property type="match status" value="5"/>
</dbReference>
<dbReference type="Pfam" id="PF13516">
    <property type="entry name" value="LRR_6"/>
    <property type="match status" value="3"/>
</dbReference>